<dbReference type="EMBL" id="CP001083">
    <property type="protein sequence ID" value="ACQ51791.1"/>
    <property type="molecule type" value="Genomic_DNA"/>
</dbReference>
<gene>
    <name evidence="1" type="ordered locus">CLJ_B1774</name>
</gene>
<accession>A0A3F2ZQ90</accession>
<evidence type="ECO:0000313" key="1">
    <source>
        <dbReference type="EMBL" id="ACQ51791.1"/>
    </source>
</evidence>
<evidence type="ECO:0000313" key="2">
    <source>
        <dbReference type="Proteomes" id="UP000002333"/>
    </source>
</evidence>
<dbReference type="Proteomes" id="UP000002333">
    <property type="component" value="Chromosome"/>
</dbReference>
<dbReference type="KEGG" id="cbi:CLJ_B1774"/>
<dbReference type="AlphaFoldDB" id="A0A3F2ZQ90"/>
<organism evidence="1 2">
    <name type="scientific">Clostridium botulinum (strain 657 / Type Ba4)</name>
    <dbReference type="NCBI Taxonomy" id="515621"/>
    <lineage>
        <taxon>Bacteria</taxon>
        <taxon>Bacillati</taxon>
        <taxon>Bacillota</taxon>
        <taxon>Clostridia</taxon>
        <taxon>Eubacteriales</taxon>
        <taxon>Clostridiaceae</taxon>
        <taxon>Clostridium</taxon>
    </lineage>
</organism>
<reference evidence="1 2" key="1">
    <citation type="journal article" date="2007" name="PLoS ONE">
        <title>Analysis of the neurotoxin complex genes in Clostridium botulinum A1-A4 and B1 strains: BoNT/A3, /Ba4 and /B1 clusters are located within plasmids.</title>
        <authorList>
            <person name="Smith T.J."/>
            <person name="Hill K.K."/>
            <person name="Foley B.T."/>
            <person name="Detter J.C."/>
            <person name="Munk A.C."/>
            <person name="Bruce D.C."/>
            <person name="Doggett N.A."/>
            <person name="Smith L.A."/>
            <person name="Marks J.D."/>
            <person name="Xie G."/>
            <person name="Brettin T.S."/>
        </authorList>
    </citation>
    <scope>NUCLEOTIDE SEQUENCE [LARGE SCALE GENOMIC DNA]</scope>
    <source>
        <strain evidence="2">657 / Type Ba4</strain>
    </source>
</reference>
<sequence length="103" mass="12355">MSQKKIFELRILNTMDIRTMKECKGMKKGFHYKRQIHHLKFYRNDRNITAVITNESRTIKGIGIAKCNPKDKFDIRKGLQLSEIRARGDFYKNTAERFLREEF</sequence>
<name>A0A3F2ZQ90_CLOB6</name>
<dbReference type="RefSeq" id="WP_012047600.1">
    <property type="nucleotide sequence ID" value="NC_012658.1"/>
</dbReference>
<protein>
    <submittedName>
        <fullName evidence="1">Uncharacterized protein</fullName>
    </submittedName>
</protein>
<proteinExistence type="predicted"/>
<reference evidence="2" key="2">
    <citation type="submission" date="2008-05" db="EMBL/GenBank/DDBJ databases">
        <title>Genome sequence of Clostridium botulinum Ba4 strain 657.</title>
        <authorList>
            <person name="Shrivastava S."/>
            <person name="Brown J.L."/>
            <person name="Bruce D."/>
            <person name="Detter C."/>
            <person name="Munk C."/>
            <person name="Smith L.A."/>
            <person name="Smith T.J."/>
            <person name="Sutton G."/>
            <person name="Brettin T.S."/>
        </authorList>
    </citation>
    <scope>NUCLEOTIDE SEQUENCE [LARGE SCALE GENOMIC DNA]</scope>
    <source>
        <strain evidence="2">657 / Type Ba4</strain>
    </source>
</reference>
<dbReference type="GeneID" id="5185942"/>